<feature type="chain" id="PRO_5026807686" description="Arginine transporter" evidence="1">
    <location>
        <begin position="25"/>
        <end position="113"/>
    </location>
</feature>
<protein>
    <recommendedName>
        <fullName evidence="4">Arginine transporter</fullName>
    </recommendedName>
</protein>
<dbReference type="RefSeq" id="WP_164626962.1">
    <property type="nucleotide sequence ID" value="NZ_JAAIVJ010000009.1"/>
</dbReference>
<evidence type="ECO:0000313" key="2">
    <source>
        <dbReference type="EMBL" id="NEY91503.1"/>
    </source>
</evidence>
<evidence type="ECO:0000256" key="1">
    <source>
        <dbReference type="SAM" id="SignalP"/>
    </source>
</evidence>
<sequence length="113" mass="11842">MTKSHFLAAGLAAGLALVAGAAVAGPIERACNKSDREAATRSLCACIEQAANMTLSTSDQRRAVSFFKDPEKAHKVWMSKSRGDDAFWERYKAFGAQAEALCGAGESASASQG</sequence>
<gene>
    <name evidence="2" type="ORF">G4Z14_14450</name>
</gene>
<dbReference type="Proteomes" id="UP000477782">
    <property type="component" value="Unassembled WGS sequence"/>
</dbReference>
<name>A0A6M0QXQ7_9RHOB</name>
<organism evidence="2 3">
    <name type="scientific">Tabrizicola oligotrophica</name>
    <dbReference type="NCBI Taxonomy" id="2710650"/>
    <lineage>
        <taxon>Bacteria</taxon>
        <taxon>Pseudomonadati</taxon>
        <taxon>Pseudomonadota</taxon>
        <taxon>Alphaproteobacteria</taxon>
        <taxon>Rhodobacterales</taxon>
        <taxon>Paracoccaceae</taxon>
        <taxon>Tabrizicola</taxon>
    </lineage>
</organism>
<proteinExistence type="predicted"/>
<keyword evidence="1" id="KW-0732">Signal</keyword>
<reference evidence="2 3" key="1">
    <citation type="submission" date="2020-02" db="EMBL/GenBank/DDBJ databases">
        <authorList>
            <person name="Chen W.-M."/>
        </authorList>
    </citation>
    <scope>NUCLEOTIDE SEQUENCE [LARGE SCALE GENOMIC DNA]</scope>
    <source>
        <strain evidence="2 3">KMS-5</strain>
    </source>
</reference>
<comment type="caution">
    <text evidence="2">The sequence shown here is derived from an EMBL/GenBank/DDBJ whole genome shotgun (WGS) entry which is preliminary data.</text>
</comment>
<evidence type="ECO:0008006" key="4">
    <source>
        <dbReference type="Google" id="ProtNLM"/>
    </source>
</evidence>
<feature type="signal peptide" evidence="1">
    <location>
        <begin position="1"/>
        <end position="24"/>
    </location>
</feature>
<keyword evidence="3" id="KW-1185">Reference proteome</keyword>
<dbReference type="EMBL" id="JAAIVJ010000009">
    <property type="protein sequence ID" value="NEY91503.1"/>
    <property type="molecule type" value="Genomic_DNA"/>
</dbReference>
<evidence type="ECO:0000313" key="3">
    <source>
        <dbReference type="Proteomes" id="UP000477782"/>
    </source>
</evidence>
<dbReference type="AlphaFoldDB" id="A0A6M0QXQ7"/>
<accession>A0A6M0QXQ7</accession>